<proteinExistence type="inferred from homology"/>
<comment type="similarity">
    <text evidence="1">Belongs to the NAD(P)-dependent epimerase/dehydratase family.</text>
</comment>
<accession>H1XZ34</accession>
<dbReference type="InterPro" id="IPR001509">
    <property type="entry name" value="Epimerase_deHydtase"/>
</dbReference>
<dbReference type="SUPFAM" id="SSF51735">
    <property type="entry name" value="NAD(P)-binding Rossmann-fold domains"/>
    <property type="match status" value="1"/>
</dbReference>
<dbReference type="FunFam" id="3.40.50.720:FF:000077">
    <property type="entry name" value="L-threonine 3-dehydrogenase, mitochondrial"/>
    <property type="match status" value="1"/>
</dbReference>
<dbReference type="InterPro" id="IPR051225">
    <property type="entry name" value="NAD(P)_epim/dehydratase"/>
</dbReference>
<dbReference type="GO" id="GO:0008743">
    <property type="term" value="F:L-threonine 3-dehydrogenase activity"/>
    <property type="evidence" value="ECO:0007669"/>
    <property type="project" value="TreeGrafter"/>
</dbReference>
<dbReference type="Gene3D" id="3.40.50.720">
    <property type="entry name" value="NAD(P)-binding Rossmann-like Domain"/>
    <property type="match status" value="1"/>
</dbReference>
<dbReference type="InterPro" id="IPR036291">
    <property type="entry name" value="NAD(P)-bd_dom_sf"/>
</dbReference>
<dbReference type="AlphaFoldDB" id="H1XZ34"/>
<dbReference type="Pfam" id="PF01370">
    <property type="entry name" value="Epimerase"/>
    <property type="match status" value="1"/>
</dbReference>
<dbReference type="PANTHER" id="PTHR42687">
    <property type="entry name" value="L-THREONINE 3-DEHYDROGENASE"/>
    <property type="match status" value="1"/>
</dbReference>
<dbReference type="PANTHER" id="PTHR42687:SF1">
    <property type="entry name" value="L-THREONINE 3-DEHYDROGENASE, MITOCHONDRIAL"/>
    <property type="match status" value="1"/>
</dbReference>
<reference evidence="3" key="1">
    <citation type="submission" date="2011-09" db="EMBL/GenBank/DDBJ databases">
        <title>The permanent draft genome of Mucilaginibacter paludis DSM 18603.</title>
        <authorList>
            <consortium name="US DOE Joint Genome Institute (JGI-PGF)"/>
            <person name="Lucas S."/>
            <person name="Han J."/>
            <person name="Lapidus A."/>
            <person name="Bruce D."/>
            <person name="Goodwin L."/>
            <person name="Pitluck S."/>
            <person name="Peters L."/>
            <person name="Kyrpides N."/>
            <person name="Mavromatis K."/>
            <person name="Ivanova N."/>
            <person name="Mikhailova N."/>
            <person name="Held B."/>
            <person name="Detter J.C."/>
            <person name="Tapia R."/>
            <person name="Han C."/>
            <person name="Land M."/>
            <person name="Hauser L."/>
            <person name="Markowitz V."/>
            <person name="Cheng J.-F."/>
            <person name="Hugenholtz P."/>
            <person name="Woyke T."/>
            <person name="Wu D."/>
            <person name="Tindall B."/>
            <person name="Brambilla E."/>
            <person name="Klenk H.-P."/>
            <person name="Eisen J.A."/>
        </authorList>
    </citation>
    <scope>NUCLEOTIDE SEQUENCE [LARGE SCALE GENOMIC DNA]</scope>
    <source>
        <strain evidence="3">DSM 18603</strain>
    </source>
</reference>
<feature type="domain" description="NAD-dependent epimerase/dehydratase" evidence="2">
    <location>
        <begin position="4"/>
        <end position="230"/>
    </location>
</feature>
<name>H1XZ34_9SPHI</name>
<dbReference type="STRING" id="714943.Mucpa_0425"/>
<gene>
    <name evidence="3" type="ORF">Mucpa_0425</name>
</gene>
<dbReference type="eggNOG" id="COG0451">
    <property type="taxonomic scope" value="Bacteria"/>
</dbReference>
<dbReference type="Proteomes" id="UP000002774">
    <property type="component" value="Chromosome"/>
</dbReference>
<evidence type="ECO:0000256" key="1">
    <source>
        <dbReference type="ARBA" id="ARBA00007637"/>
    </source>
</evidence>
<sequence length="318" mass="35685">MSKILVIGACGQIGTELTAALRLKYGQDQVLAADVRPLADTPFDSPPYVQLNFMDKMELRTLVLKEKIGVVYHLAAMLSASGEKQPLVAWDLNMKGLLNVLDIAKSDQLKVFWPSSIAVFGPTGPKAFSPQHAITEPTTAYGISKVAGELWCRYYFDQYGVDVRSIRYPGLISYAALPGGGTTDYAVDIFHQALKYRQYTSFIKAHTALPMMYMADAVRATLELMDARAEKLTVRTGYNVHALSFTPEQLAMEIERHLPTFKMFYKPDSRQLIADSWPTSVDDRHARNDWGWQPEYDLSAMVTDMLTHLKQKLQYTGA</sequence>
<organism evidence="3 4">
    <name type="scientific">Mucilaginibacter paludis DSM 18603</name>
    <dbReference type="NCBI Taxonomy" id="714943"/>
    <lineage>
        <taxon>Bacteria</taxon>
        <taxon>Pseudomonadati</taxon>
        <taxon>Bacteroidota</taxon>
        <taxon>Sphingobacteriia</taxon>
        <taxon>Sphingobacteriales</taxon>
        <taxon>Sphingobacteriaceae</taxon>
        <taxon>Mucilaginibacter</taxon>
    </lineage>
</organism>
<evidence type="ECO:0000313" key="3">
    <source>
        <dbReference type="EMBL" id="EHQ24619.1"/>
    </source>
</evidence>
<keyword evidence="4" id="KW-1185">Reference proteome</keyword>
<dbReference type="EMBL" id="CM001403">
    <property type="protein sequence ID" value="EHQ24619.1"/>
    <property type="molecule type" value="Genomic_DNA"/>
</dbReference>
<evidence type="ECO:0000313" key="4">
    <source>
        <dbReference type="Proteomes" id="UP000002774"/>
    </source>
</evidence>
<dbReference type="RefSeq" id="WP_008504164.1">
    <property type="nucleotide sequence ID" value="NZ_CM001403.1"/>
</dbReference>
<dbReference type="GO" id="GO:0006567">
    <property type="term" value="P:L-threonine catabolic process"/>
    <property type="evidence" value="ECO:0007669"/>
    <property type="project" value="TreeGrafter"/>
</dbReference>
<protein>
    <submittedName>
        <fullName evidence="3">NAD-dependent epimerase/dehydratase</fullName>
    </submittedName>
</protein>
<dbReference type="OrthoDB" id="9779902at2"/>
<dbReference type="HOGENOM" id="CLU_007383_19_1_10"/>
<evidence type="ECO:0000259" key="2">
    <source>
        <dbReference type="Pfam" id="PF01370"/>
    </source>
</evidence>